<dbReference type="AlphaFoldDB" id="A0A085WM13"/>
<sequence>MSHTSLHPLTRRTSPRKPSSPLLYMALLALLCGTGCAAHRPLEAPMLPAAYALAETAVAPAEPPILTENRFSRDNAGSISEESLREVLASPVFLEEKARVGIVPVQGSYALDMDVPLPAVTAALAEALDSSGEFELASEVSTDFPVDRGISGLRELAARYRCDYLLIYRHRFVDDSYMNPVAWGYLTVLGALFLPGHTLESAGVLEATLFDVKTGTLLFTVNERVHDQQRVNMWHSELKTQWMKRKMLESSTQKLADQVVGKIRRLVAARPAPERRSSKAVVSSPPVPVEAAGVPVTVSTTGL</sequence>
<evidence type="ECO:0000313" key="1">
    <source>
        <dbReference type="EMBL" id="KFE68726.1"/>
    </source>
</evidence>
<dbReference type="EMBL" id="JMCB01000006">
    <property type="protein sequence ID" value="KFE68726.1"/>
    <property type="molecule type" value="Genomic_DNA"/>
</dbReference>
<name>A0A085WM13_9BACT</name>
<reference evidence="1 2" key="1">
    <citation type="submission" date="2014-04" db="EMBL/GenBank/DDBJ databases">
        <title>Genome assembly of Hyalangium minutum DSM 14724.</title>
        <authorList>
            <person name="Sharma G."/>
            <person name="Subramanian S."/>
        </authorList>
    </citation>
    <scope>NUCLEOTIDE SEQUENCE [LARGE SCALE GENOMIC DNA]</scope>
    <source>
        <strain evidence="1 2">DSM 14724</strain>
    </source>
</reference>
<dbReference type="Proteomes" id="UP000028725">
    <property type="component" value="Unassembled WGS sequence"/>
</dbReference>
<comment type="caution">
    <text evidence="1">The sequence shown here is derived from an EMBL/GenBank/DDBJ whole genome shotgun (WGS) entry which is preliminary data.</text>
</comment>
<gene>
    <name evidence="1" type="ORF">DB31_7963</name>
</gene>
<dbReference type="RefSeq" id="WP_157232062.1">
    <property type="nucleotide sequence ID" value="NZ_JMCB01000006.1"/>
</dbReference>
<protein>
    <recommendedName>
        <fullName evidence="3">Lipoprotein</fullName>
    </recommendedName>
</protein>
<proteinExistence type="predicted"/>
<accession>A0A085WM13</accession>
<dbReference type="OrthoDB" id="5501649at2"/>
<organism evidence="1 2">
    <name type="scientific">Hyalangium minutum</name>
    <dbReference type="NCBI Taxonomy" id="394096"/>
    <lineage>
        <taxon>Bacteria</taxon>
        <taxon>Pseudomonadati</taxon>
        <taxon>Myxococcota</taxon>
        <taxon>Myxococcia</taxon>
        <taxon>Myxococcales</taxon>
        <taxon>Cystobacterineae</taxon>
        <taxon>Archangiaceae</taxon>
        <taxon>Hyalangium</taxon>
    </lineage>
</organism>
<evidence type="ECO:0008006" key="3">
    <source>
        <dbReference type="Google" id="ProtNLM"/>
    </source>
</evidence>
<dbReference type="STRING" id="394096.DB31_7963"/>
<evidence type="ECO:0000313" key="2">
    <source>
        <dbReference type="Proteomes" id="UP000028725"/>
    </source>
</evidence>
<keyword evidence="2" id="KW-1185">Reference proteome</keyword>